<accession>A0A644WFB2</accession>
<dbReference type="Gene3D" id="3.40.50.1820">
    <property type="entry name" value="alpha/beta hydrolase"/>
    <property type="match status" value="1"/>
</dbReference>
<dbReference type="GO" id="GO:0052689">
    <property type="term" value="F:carboxylic ester hydrolase activity"/>
    <property type="evidence" value="ECO:0007669"/>
    <property type="project" value="TreeGrafter"/>
</dbReference>
<protein>
    <recommendedName>
        <fullName evidence="2">Dienelactone hydrolase domain-containing protein</fullName>
    </recommendedName>
</protein>
<dbReference type="InterPro" id="IPR053145">
    <property type="entry name" value="AB_hydrolase_Est10"/>
</dbReference>
<dbReference type="InterPro" id="IPR029058">
    <property type="entry name" value="AB_hydrolase_fold"/>
</dbReference>
<name>A0A644WFB2_9ZZZZ</name>
<comment type="caution">
    <text evidence="1">The sequence shown here is derived from an EMBL/GenBank/DDBJ whole genome shotgun (WGS) entry which is preliminary data.</text>
</comment>
<dbReference type="PANTHER" id="PTHR43265">
    <property type="entry name" value="ESTERASE ESTD"/>
    <property type="match status" value="1"/>
</dbReference>
<proteinExistence type="predicted"/>
<gene>
    <name evidence="1" type="ORF">SDC9_48534</name>
</gene>
<sequence>MLGGEKDLQVLPRHVNLIKDGLEKGGNKRVTAILYPGKNHLMQDATTGEPGENGDIKNTIAPDVVANIVNWIKNL</sequence>
<dbReference type="EMBL" id="VSSQ01000858">
    <property type="protein sequence ID" value="MPM02289.1"/>
    <property type="molecule type" value="Genomic_DNA"/>
</dbReference>
<dbReference type="PANTHER" id="PTHR43265:SF1">
    <property type="entry name" value="ESTERASE ESTD"/>
    <property type="match status" value="1"/>
</dbReference>
<reference evidence="1" key="1">
    <citation type="submission" date="2019-08" db="EMBL/GenBank/DDBJ databases">
        <authorList>
            <person name="Kucharzyk K."/>
            <person name="Murdoch R.W."/>
            <person name="Higgins S."/>
            <person name="Loffler F."/>
        </authorList>
    </citation>
    <scope>NUCLEOTIDE SEQUENCE</scope>
</reference>
<evidence type="ECO:0008006" key="2">
    <source>
        <dbReference type="Google" id="ProtNLM"/>
    </source>
</evidence>
<organism evidence="1">
    <name type="scientific">bioreactor metagenome</name>
    <dbReference type="NCBI Taxonomy" id="1076179"/>
    <lineage>
        <taxon>unclassified sequences</taxon>
        <taxon>metagenomes</taxon>
        <taxon>ecological metagenomes</taxon>
    </lineage>
</organism>
<evidence type="ECO:0000313" key="1">
    <source>
        <dbReference type="EMBL" id="MPM02289.1"/>
    </source>
</evidence>
<dbReference type="AlphaFoldDB" id="A0A644WFB2"/>